<dbReference type="GO" id="GO:0032783">
    <property type="term" value="C:super elongation complex"/>
    <property type="evidence" value="ECO:0007669"/>
    <property type="project" value="TreeGrafter"/>
</dbReference>
<dbReference type="PRINTS" id="PR01217">
    <property type="entry name" value="PRICHEXTENSN"/>
</dbReference>
<organism evidence="2 3">
    <name type="scientific">Myodes glareolus</name>
    <name type="common">Bank vole</name>
    <name type="synonym">Clethrionomys glareolus</name>
    <dbReference type="NCBI Taxonomy" id="447135"/>
    <lineage>
        <taxon>Eukaryota</taxon>
        <taxon>Metazoa</taxon>
        <taxon>Chordata</taxon>
        <taxon>Craniata</taxon>
        <taxon>Vertebrata</taxon>
        <taxon>Euteleostomi</taxon>
        <taxon>Mammalia</taxon>
        <taxon>Eutheria</taxon>
        <taxon>Euarchontoglires</taxon>
        <taxon>Glires</taxon>
        <taxon>Rodentia</taxon>
        <taxon>Myomorpha</taxon>
        <taxon>Muroidea</taxon>
        <taxon>Cricetidae</taxon>
        <taxon>Arvicolinae</taxon>
        <taxon>Myodes</taxon>
    </lineage>
</organism>
<dbReference type="EMBL" id="JBBHLL010000102">
    <property type="protein sequence ID" value="KAK7816485.1"/>
    <property type="molecule type" value="Genomic_DNA"/>
</dbReference>
<dbReference type="AlphaFoldDB" id="A0AAW0IP60"/>
<name>A0AAW0IP60_MYOGA</name>
<sequence>MVAPQPLPEPVVSAHSSSAESESSASDSSSDSETESSSSDTEENEPLETPAPEPEPPTTNKWQLDNWLTRVSQPPAPLESRASTQSPRWRQESKDGDRSTDQPHPESKDPPPKSSSKTLRGPTEGPQPGKRSCQKSPAQQEPPPRQTIGTKQPRKPAKGSGQTEPQGSGPAESEPGPLPYGSKDQTSKDKPKVKTKGRPRAVGSREPKPEAPVPKPQAAVPTPNERRKHKGSPAPSKAPSGPQPPKDNAGDRNPEHFALVSLTQSQGPPHSGRGGGGGVSGIRTSGCRQAVIVQEDGQKDRLLVPLRDTKLLSPLRDTQPPTSLVVKITLDLLTRIPQPPGKGGHPRKAEDKQLPAARKQDSEKRSCDGSSRVTKKRKVSTGMRLAGQGSAGLHPLPILPGLVCVSDPELAFSTLCPAALREHVFV</sequence>
<dbReference type="PANTHER" id="PTHR10528:SF6">
    <property type="entry name" value="AF4_FMR2 FAMILY MEMBER 1"/>
    <property type="match status" value="1"/>
</dbReference>
<protein>
    <submittedName>
        <fullName evidence="2">Uncharacterized protein</fullName>
    </submittedName>
</protein>
<feature type="region of interest" description="Disordered" evidence="1">
    <location>
        <begin position="1"/>
        <end position="283"/>
    </location>
</feature>
<feature type="region of interest" description="Disordered" evidence="1">
    <location>
        <begin position="335"/>
        <end position="390"/>
    </location>
</feature>
<proteinExistence type="predicted"/>
<dbReference type="InterPro" id="IPR043639">
    <property type="entry name" value="AF4_int"/>
</dbReference>
<dbReference type="InterPro" id="IPR007797">
    <property type="entry name" value="AF4/FMR2"/>
</dbReference>
<feature type="compositionally biased region" description="Basic and acidic residues" evidence="1">
    <location>
        <begin position="89"/>
        <end position="111"/>
    </location>
</feature>
<accession>A0AAW0IP60</accession>
<evidence type="ECO:0000313" key="2">
    <source>
        <dbReference type="EMBL" id="KAK7816485.1"/>
    </source>
</evidence>
<dbReference type="Pfam" id="PF18875">
    <property type="entry name" value="AF4_int"/>
    <property type="match status" value="1"/>
</dbReference>
<evidence type="ECO:0000256" key="1">
    <source>
        <dbReference type="SAM" id="MobiDB-lite"/>
    </source>
</evidence>
<feature type="compositionally biased region" description="Acidic residues" evidence="1">
    <location>
        <begin position="30"/>
        <end position="46"/>
    </location>
</feature>
<evidence type="ECO:0000313" key="3">
    <source>
        <dbReference type="Proteomes" id="UP001488838"/>
    </source>
</evidence>
<dbReference type="Pfam" id="PF05110">
    <property type="entry name" value="AF-4"/>
    <property type="match status" value="1"/>
</dbReference>
<reference evidence="2 3" key="1">
    <citation type="journal article" date="2023" name="bioRxiv">
        <title>Conserved and derived expression patterns and positive selection on dental genes reveal complex evolutionary context of ever-growing rodent molars.</title>
        <authorList>
            <person name="Calamari Z.T."/>
            <person name="Song A."/>
            <person name="Cohen E."/>
            <person name="Akter M."/>
            <person name="Roy R.D."/>
            <person name="Hallikas O."/>
            <person name="Christensen M.M."/>
            <person name="Li P."/>
            <person name="Marangoni P."/>
            <person name="Jernvall J."/>
            <person name="Klein O.D."/>
        </authorList>
    </citation>
    <scope>NUCLEOTIDE SEQUENCE [LARGE SCALE GENOMIC DNA]</scope>
    <source>
        <strain evidence="2">V071</strain>
    </source>
</reference>
<gene>
    <name evidence="2" type="ORF">U0070_007902</name>
</gene>
<keyword evidence="3" id="KW-1185">Reference proteome</keyword>
<dbReference type="Proteomes" id="UP001488838">
    <property type="component" value="Unassembled WGS sequence"/>
</dbReference>
<comment type="caution">
    <text evidence="2">The sequence shown here is derived from an EMBL/GenBank/DDBJ whole genome shotgun (WGS) entry which is preliminary data.</text>
</comment>
<dbReference type="PANTHER" id="PTHR10528">
    <property type="entry name" value="AF4/FMR2 FAMILY MEMBER"/>
    <property type="match status" value="1"/>
</dbReference>
<feature type="compositionally biased region" description="Low complexity" evidence="1">
    <location>
        <begin position="16"/>
        <end position="29"/>
    </location>
</feature>
<feature type="compositionally biased region" description="Basic and acidic residues" evidence="1">
    <location>
        <begin position="347"/>
        <end position="367"/>
    </location>
</feature>
<dbReference type="GO" id="GO:0010468">
    <property type="term" value="P:regulation of gene expression"/>
    <property type="evidence" value="ECO:0007669"/>
    <property type="project" value="InterPro"/>
</dbReference>